<evidence type="ECO:0000256" key="1">
    <source>
        <dbReference type="ARBA" id="ARBA00005964"/>
    </source>
</evidence>
<evidence type="ECO:0000256" key="2">
    <source>
        <dbReference type="ARBA" id="ARBA00022487"/>
    </source>
</evidence>
<feature type="active site" description="Charge relay system" evidence="8">
    <location>
        <position position="457"/>
    </location>
</feature>
<dbReference type="Proteomes" id="UP000887116">
    <property type="component" value="Unassembled WGS sequence"/>
</dbReference>
<keyword evidence="5" id="KW-1015">Disulfide bond</keyword>
<evidence type="ECO:0000256" key="9">
    <source>
        <dbReference type="RuleBase" id="RU361235"/>
    </source>
</evidence>
<dbReference type="InterPro" id="IPR019826">
    <property type="entry name" value="Carboxylesterase_B_AS"/>
</dbReference>
<evidence type="ECO:0000259" key="10">
    <source>
        <dbReference type="Pfam" id="PF00135"/>
    </source>
</evidence>
<dbReference type="InterPro" id="IPR002018">
    <property type="entry name" value="CarbesteraseB"/>
</dbReference>
<proteinExistence type="inferred from homology"/>
<comment type="catalytic activity">
    <reaction evidence="7">
        <text>acetylcholine + H2O = choline + acetate + H(+)</text>
        <dbReference type="Rhea" id="RHEA:17561"/>
        <dbReference type="ChEBI" id="CHEBI:15354"/>
        <dbReference type="ChEBI" id="CHEBI:15355"/>
        <dbReference type="ChEBI" id="CHEBI:15377"/>
        <dbReference type="ChEBI" id="CHEBI:15378"/>
        <dbReference type="ChEBI" id="CHEBI:30089"/>
        <dbReference type="EC" id="3.1.1.7"/>
    </reaction>
</comment>
<feature type="domain" description="Carboxylesterase type B" evidence="10">
    <location>
        <begin position="20"/>
        <end position="536"/>
    </location>
</feature>
<keyword evidence="6" id="KW-0325">Glycoprotein</keyword>
<dbReference type="GO" id="GO:0006581">
    <property type="term" value="P:acetylcholine catabolic process"/>
    <property type="evidence" value="ECO:0007669"/>
    <property type="project" value="TreeGrafter"/>
</dbReference>
<evidence type="ECO:0000256" key="3">
    <source>
        <dbReference type="ARBA" id="ARBA00022801"/>
    </source>
</evidence>
<feature type="active site" description="Acyl-ester intermediate" evidence="8">
    <location>
        <position position="211"/>
    </location>
</feature>
<comment type="similarity">
    <text evidence="1 9">Belongs to the type-B carboxylesterase/lipase family.</text>
</comment>
<dbReference type="PROSITE" id="PS00122">
    <property type="entry name" value="CARBOXYLESTERASE_B_1"/>
    <property type="match status" value="1"/>
</dbReference>
<evidence type="ECO:0000256" key="4">
    <source>
        <dbReference type="ARBA" id="ARBA00022867"/>
    </source>
</evidence>
<dbReference type="SUPFAM" id="SSF53474">
    <property type="entry name" value="alpha/beta-Hydrolases"/>
    <property type="match status" value="1"/>
</dbReference>
<evidence type="ECO:0000256" key="8">
    <source>
        <dbReference type="PIRSR" id="PIRSR600997-1"/>
    </source>
</evidence>
<dbReference type="AlphaFoldDB" id="A0A8X6F4D4"/>
<comment type="caution">
    <text evidence="11">The sequence shown here is derived from an EMBL/GenBank/DDBJ whole genome shotgun (WGS) entry which is preliminary data.</text>
</comment>
<dbReference type="GO" id="GO:0003990">
    <property type="term" value="F:acetylcholinesterase activity"/>
    <property type="evidence" value="ECO:0007669"/>
    <property type="project" value="UniProtKB-EC"/>
</dbReference>
<dbReference type="EC" id="3.1.1.-" evidence="9"/>
<dbReference type="InterPro" id="IPR029058">
    <property type="entry name" value="AB_hydrolase_fold"/>
</dbReference>
<evidence type="ECO:0000313" key="11">
    <source>
        <dbReference type="EMBL" id="GFQ69311.1"/>
    </source>
</evidence>
<dbReference type="OrthoDB" id="408631at2759"/>
<dbReference type="Pfam" id="PF00135">
    <property type="entry name" value="COesterase"/>
    <property type="match status" value="1"/>
</dbReference>
<protein>
    <recommendedName>
        <fullName evidence="9">Carboxylic ester hydrolase</fullName>
        <ecNumber evidence="9">3.1.1.-</ecNumber>
    </recommendedName>
</protein>
<dbReference type="PROSITE" id="PS00941">
    <property type="entry name" value="CARBOXYLESTERASE_B_2"/>
    <property type="match status" value="1"/>
</dbReference>
<keyword evidence="9" id="KW-0732">Signal</keyword>
<dbReference type="GO" id="GO:0005886">
    <property type="term" value="C:plasma membrane"/>
    <property type="evidence" value="ECO:0007669"/>
    <property type="project" value="TreeGrafter"/>
</dbReference>
<dbReference type="InterPro" id="IPR000997">
    <property type="entry name" value="Cholinesterase"/>
</dbReference>
<dbReference type="FunFam" id="3.40.50.1820:FF:000029">
    <property type="entry name" value="Acetylcholinesterase"/>
    <property type="match status" value="1"/>
</dbReference>
<evidence type="ECO:0000256" key="5">
    <source>
        <dbReference type="ARBA" id="ARBA00023157"/>
    </source>
</evidence>
<sequence>MMHPQLIIFLLCLIGMNEADRVVMTNNGPVQGITVASDNHQQIEAFLGIPYAEPPVDRLRFQKPVPKTSWSGVFDASTLPRTCAQNLTENYYWEPSIENMTEDCLYLNLWVPYSKRSSKLKPIVIYFHGGAFNVGSGNQAAYNGIKLAQFGDIIMVTFNYRVGVMGFFSAFIDEADGNMGVYDQILAMKWIHDNAKYFGGDPDHIVLMGESAGAMSISAHIVSPITRGMIKRVILMSGSATLPLSLDDNVKLYETSQKVATLVGCADKKFTLRDNPSLIVQCMKRLPAEKLTAAEGLLKQTNPITFIPRSGDKYLTRPIIDELKDGNFKDMEMLVGINRNEGTFFLSVAAPQYFGKYGVNAVKTISRRFAHQLIRLMFGFMGQSNEKDISDFYINSIENGTSDKYTHAIANSLGDCLVSCPDVFNAEFHSMRNPVYFYLFSRRPSSTPMDDWIGATHYDIIQYVFGNPIFENFTAEEEKFSHKIMSRWMAFIKTGVPDIPGEITWPLYKHDKQEYLELNDEEVVRMRPDNYRCEFWRDRCRAQIDDKIYSKVRRSLMPVRSSGHRWEAIYLLKIASVLLASIWTMVGFI</sequence>
<dbReference type="GO" id="GO:0005615">
    <property type="term" value="C:extracellular space"/>
    <property type="evidence" value="ECO:0007669"/>
    <property type="project" value="TreeGrafter"/>
</dbReference>
<dbReference type="GO" id="GO:0019695">
    <property type="term" value="P:choline metabolic process"/>
    <property type="evidence" value="ECO:0007669"/>
    <property type="project" value="TreeGrafter"/>
</dbReference>
<dbReference type="InterPro" id="IPR019819">
    <property type="entry name" value="Carboxylesterase_B_CS"/>
</dbReference>
<evidence type="ECO:0000256" key="6">
    <source>
        <dbReference type="ARBA" id="ARBA00023180"/>
    </source>
</evidence>
<dbReference type="EMBL" id="BMAO01030642">
    <property type="protein sequence ID" value="GFQ69311.1"/>
    <property type="molecule type" value="Genomic_DNA"/>
</dbReference>
<dbReference type="InterPro" id="IPR050654">
    <property type="entry name" value="AChE-related_enzymes"/>
</dbReference>
<dbReference type="Gene3D" id="3.40.50.1820">
    <property type="entry name" value="alpha/beta hydrolase"/>
    <property type="match status" value="1"/>
</dbReference>
<reference evidence="11" key="1">
    <citation type="submission" date="2020-07" db="EMBL/GenBank/DDBJ databases">
        <title>Multicomponent nature underlies the extraordinary mechanical properties of spider dragline silk.</title>
        <authorList>
            <person name="Kono N."/>
            <person name="Nakamura H."/>
            <person name="Mori M."/>
            <person name="Yoshida Y."/>
            <person name="Ohtoshi R."/>
            <person name="Malay A.D."/>
            <person name="Moran D.A.P."/>
            <person name="Tomita M."/>
            <person name="Numata K."/>
            <person name="Arakawa K."/>
        </authorList>
    </citation>
    <scope>NUCLEOTIDE SEQUENCE</scope>
</reference>
<gene>
    <name evidence="11" type="ORF">TNCT_366821</name>
</gene>
<keyword evidence="2" id="KW-0719">Serine esterase</keyword>
<dbReference type="PANTHER" id="PTHR43918">
    <property type="entry name" value="ACETYLCHOLINESTERASE"/>
    <property type="match status" value="1"/>
</dbReference>
<feature type="active site" description="Charge relay system" evidence="8">
    <location>
        <position position="341"/>
    </location>
</feature>
<name>A0A8X6F4D4_TRICU</name>
<keyword evidence="12" id="KW-1185">Reference proteome</keyword>
<accession>A0A8X6F4D4</accession>
<dbReference type="PRINTS" id="PR00878">
    <property type="entry name" value="CHOLNESTRASE"/>
</dbReference>
<organism evidence="11 12">
    <name type="scientific">Trichonephila clavata</name>
    <name type="common">Joro spider</name>
    <name type="synonym">Nephila clavata</name>
    <dbReference type="NCBI Taxonomy" id="2740835"/>
    <lineage>
        <taxon>Eukaryota</taxon>
        <taxon>Metazoa</taxon>
        <taxon>Ecdysozoa</taxon>
        <taxon>Arthropoda</taxon>
        <taxon>Chelicerata</taxon>
        <taxon>Arachnida</taxon>
        <taxon>Araneae</taxon>
        <taxon>Araneomorphae</taxon>
        <taxon>Entelegynae</taxon>
        <taxon>Araneoidea</taxon>
        <taxon>Nephilidae</taxon>
        <taxon>Trichonephila</taxon>
    </lineage>
</organism>
<keyword evidence="3 9" id="KW-0378">Hydrolase</keyword>
<evidence type="ECO:0000313" key="12">
    <source>
        <dbReference type="Proteomes" id="UP000887116"/>
    </source>
</evidence>
<dbReference type="PANTHER" id="PTHR43918:SF4">
    <property type="entry name" value="CARBOXYLIC ESTER HYDROLASE"/>
    <property type="match status" value="1"/>
</dbReference>
<evidence type="ECO:0000256" key="7">
    <source>
        <dbReference type="ARBA" id="ARBA00048484"/>
    </source>
</evidence>
<keyword evidence="4" id="KW-0531">Neurotransmitter degradation</keyword>
<feature type="chain" id="PRO_5036517428" description="Carboxylic ester hydrolase" evidence="9">
    <location>
        <begin position="20"/>
        <end position="589"/>
    </location>
</feature>
<feature type="signal peptide" evidence="9">
    <location>
        <begin position="1"/>
        <end position="19"/>
    </location>
</feature>